<dbReference type="InterPro" id="IPR023186">
    <property type="entry name" value="IUNH"/>
</dbReference>
<comment type="caution">
    <text evidence="4">The sequence shown here is derived from an EMBL/GenBank/DDBJ whole genome shotgun (WGS) entry which is preliminary data.</text>
</comment>
<accession>A0ABW1VHF2</accession>
<evidence type="ECO:0000256" key="1">
    <source>
        <dbReference type="ARBA" id="ARBA00022801"/>
    </source>
</evidence>
<dbReference type="PANTHER" id="PTHR12304">
    <property type="entry name" value="INOSINE-URIDINE PREFERRING NUCLEOSIDE HYDROLASE"/>
    <property type="match status" value="1"/>
</dbReference>
<keyword evidence="2" id="KW-0326">Glycosidase</keyword>
<gene>
    <name evidence="4" type="ORF">ACFP73_00130</name>
</gene>
<evidence type="ECO:0000313" key="5">
    <source>
        <dbReference type="Proteomes" id="UP001596215"/>
    </source>
</evidence>
<dbReference type="Proteomes" id="UP001596215">
    <property type="component" value="Unassembled WGS sequence"/>
</dbReference>
<dbReference type="SUPFAM" id="SSF53590">
    <property type="entry name" value="Nucleoside hydrolase"/>
    <property type="match status" value="1"/>
</dbReference>
<organism evidence="4 5">
    <name type="scientific">Tatumella punctata</name>
    <dbReference type="NCBI Taxonomy" id="399969"/>
    <lineage>
        <taxon>Bacteria</taxon>
        <taxon>Pseudomonadati</taxon>
        <taxon>Pseudomonadota</taxon>
        <taxon>Gammaproteobacteria</taxon>
        <taxon>Enterobacterales</taxon>
        <taxon>Erwiniaceae</taxon>
        <taxon>Tatumella</taxon>
    </lineage>
</organism>
<dbReference type="PANTHER" id="PTHR12304:SF4">
    <property type="entry name" value="URIDINE NUCLEOSIDASE"/>
    <property type="match status" value="1"/>
</dbReference>
<name>A0ABW1VHF2_9GAMM</name>
<evidence type="ECO:0000313" key="4">
    <source>
        <dbReference type="EMBL" id="MFC6360524.1"/>
    </source>
</evidence>
<dbReference type="InterPro" id="IPR036452">
    <property type="entry name" value="Ribo_hydro-like"/>
</dbReference>
<dbReference type="Pfam" id="PF01156">
    <property type="entry name" value="IU_nuc_hydro"/>
    <property type="match status" value="1"/>
</dbReference>
<dbReference type="GO" id="GO:0016787">
    <property type="term" value="F:hydrolase activity"/>
    <property type="evidence" value="ECO:0007669"/>
    <property type="project" value="UniProtKB-KW"/>
</dbReference>
<sequence>MQPLKLFFDCDTGIDDALALGYLLAEKEKVEIVGIGSVCGNTDAASGARNTLNLLSLAGAEGIPVAQGNAGHLCAAFHNSSQHIHGENGIGDVILADSPHPLAAGSAAELLVDLARKYPGELQVLATGPLTNLACALQLEPGLGQLLGQVTLMGGAANAPGNRTPVAEANIAEDPEAAGIVFSALDNLVMVPLDVTMQQLFEEHHHRQLLNAERPFARALGEMLTLYMGFYQQKLGRNVCAIHDPAAAFFAVQGLEGCVAPKVKVVIDDTRGPGRGQTICDLRGQYSGFPPQENANCRVVLNTDKDLAPLLIEKLLNV</sequence>
<keyword evidence="1 4" id="KW-0378">Hydrolase</keyword>
<evidence type="ECO:0000256" key="2">
    <source>
        <dbReference type="ARBA" id="ARBA00023295"/>
    </source>
</evidence>
<dbReference type="EMBL" id="JBHSUC010000001">
    <property type="protein sequence ID" value="MFC6360524.1"/>
    <property type="molecule type" value="Genomic_DNA"/>
</dbReference>
<proteinExistence type="predicted"/>
<dbReference type="RefSeq" id="WP_212710250.1">
    <property type="nucleotide sequence ID" value="NZ_BAAAFW010000017.1"/>
</dbReference>
<dbReference type="Gene3D" id="3.90.245.10">
    <property type="entry name" value="Ribonucleoside hydrolase-like"/>
    <property type="match status" value="1"/>
</dbReference>
<protein>
    <submittedName>
        <fullName evidence="4">Nucleoside hydrolase</fullName>
    </submittedName>
</protein>
<reference evidence="5" key="1">
    <citation type="journal article" date="2019" name="Int. J. Syst. Evol. Microbiol.">
        <title>The Global Catalogue of Microorganisms (GCM) 10K type strain sequencing project: providing services to taxonomists for standard genome sequencing and annotation.</title>
        <authorList>
            <consortium name="The Broad Institute Genomics Platform"/>
            <consortium name="The Broad Institute Genome Sequencing Center for Infectious Disease"/>
            <person name="Wu L."/>
            <person name="Ma J."/>
        </authorList>
    </citation>
    <scope>NUCLEOTIDE SEQUENCE [LARGE SCALE GENOMIC DNA]</scope>
    <source>
        <strain evidence="5">CGMCC 4.1530</strain>
    </source>
</reference>
<dbReference type="CDD" id="cd02650">
    <property type="entry name" value="nuc_hydro_CaPnhB"/>
    <property type="match status" value="1"/>
</dbReference>
<keyword evidence="5" id="KW-1185">Reference proteome</keyword>
<feature type="domain" description="Inosine/uridine-preferring nucleoside hydrolase" evidence="3">
    <location>
        <begin position="7"/>
        <end position="306"/>
    </location>
</feature>
<dbReference type="InterPro" id="IPR001910">
    <property type="entry name" value="Inosine/uridine_hydrolase_dom"/>
</dbReference>
<evidence type="ECO:0000259" key="3">
    <source>
        <dbReference type="Pfam" id="PF01156"/>
    </source>
</evidence>